<evidence type="ECO:0000256" key="2">
    <source>
        <dbReference type="SAM" id="SignalP"/>
    </source>
</evidence>
<dbReference type="SUPFAM" id="SSF53850">
    <property type="entry name" value="Periplasmic binding protein-like II"/>
    <property type="match status" value="1"/>
</dbReference>
<dbReference type="PANTHER" id="PTHR35936:SF35">
    <property type="entry name" value="L-CYSTINE-BINDING PROTEIN TCYJ"/>
    <property type="match status" value="1"/>
</dbReference>
<evidence type="ECO:0000313" key="5">
    <source>
        <dbReference type="Proteomes" id="UP001254257"/>
    </source>
</evidence>
<keyword evidence="1 2" id="KW-0732">Signal</keyword>
<dbReference type="EMBL" id="JAWDID010000025">
    <property type="protein sequence ID" value="MDU0341556.1"/>
    <property type="molecule type" value="Genomic_DNA"/>
</dbReference>
<dbReference type="SMART" id="SM00062">
    <property type="entry name" value="PBPb"/>
    <property type="match status" value="1"/>
</dbReference>
<proteinExistence type="predicted"/>
<feature type="signal peptide" evidence="2">
    <location>
        <begin position="1"/>
        <end position="17"/>
    </location>
</feature>
<dbReference type="InterPro" id="IPR001638">
    <property type="entry name" value="Solute-binding_3/MltF_N"/>
</dbReference>
<dbReference type="Gene3D" id="3.40.190.10">
    <property type="entry name" value="Periplasmic binding protein-like II"/>
    <property type="match status" value="2"/>
</dbReference>
<feature type="chain" id="PRO_5045489632" evidence="2">
    <location>
        <begin position="18"/>
        <end position="276"/>
    </location>
</feature>
<sequence length="276" mass="30178">MSAFAALLLLPTGGAMAQAQPASSYVVPNFWDPNVRLERPDPGPPRVIRFLTDDDFPPMHFATPEGGVTGFSVELARAVCEKLAMTCTVQARRFDTLLDSLAEGRGDVLAAAIPVTRELRERFAASHLYYRSPARFVTTRGNARADLDLVALQGKRVAVIAGTAHQAFLEQLAPFVQRREVADMLAGLTLLRSGDAEYVFGDGFALALALAGRGGNELAFAGGPYLESRYFGEGVSFLLRKDELPLKRAIDYALQSLWDDGTYARLFIRFFPVSPF</sequence>
<accession>A0ABU3SA39</accession>
<feature type="domain" description="Solute-binding protein family 3/N-terminal" evidence="3">
    <location>
        <begin position="47"/>
        <end position="274"/>
    </location>
</feature>
<dbReference type="PANTHER" id="PTHR35936">
    <property type="entry name" value="MEMBRANE-BOUND LYTIC MUREIN TRANSGLYCOSYLASE F"/>
    <property type="match status" value="1"/>
</dbReference>
<reference evidence="4 5" key="1">
    <citation type="submission" date="2023-09" db="EMBL/GenBank/DDBJ databases">
        <title>Whole genome shotgun sequencing (WGS) of Bosea sp. ZW T0_25, isolated from stored onions (Allium cepa).</title>
        <authorList>
            <person name="Stoll D.A."/>
            <person name="Huch M."/>
        </authorList>
    </citation>
    <scope>NUCLEOTIDE SEQUENCE [LARGE SCALE GENOMIC DNA]</scope>
    <source>
        <strain evidence="4 5">ZW T0_25</strain>
    </source>
</reference>
<dbReference type="Proteomes" id="UP001254257">
    <property type="component" value="Unassembled WGS sequence"/>
</dbReference>
<evidence type="ECO:0000259" key="3">
    <source>
        <dbReference type="SMART" id="SM00062"/>
    </source>
</evidence>
<keyword evidence="5" id="KW-1185">Reference proteome</keyword>
<evidence type="ECO:0000313" key="4">
    <source>
        <dbReference type="EMBL" id="MDU0341556.1"/>
    </source>
</evidence>
<dbReference type="Pfam" id="PF00497">
    <property type="entry name" value="SBP_bac_3"/>
    <property type="match status" value="1"/>
</dbReference>
<dbReference type="RefSeq" id="WP_316019374.1">
    <property type="nucleotide sequence ID" value="NZ_JAWDID010000025.1"/>
</dbReference>
<gene>
    <name evidence="4" type="ORF">RKE40_16785</name>
</gene>
<name>A0ABU3SA39_9HYPH</name>
<evidence type="ECO:0000256" key="1">
    <source>
        <dbReference type="ARBA" id="ARBA00022729"/>
    </source>
</evidence>
<comment type="caution">
    <text evidence="4">The sequence shown here is derived from an EMBL/GenBank/DDBJ whole genome shotgun (WGS) entry which is preliminary data.</text>
</comment>
<protein>
    <submittedName>
        <fullName evidence="4">Transporter substrate-binding domain-containing protein</fullName>
    </submittedName>
</protein>
<organism evidence="4 5">
    <name type="scientific">Bosea rubneri</name>
    <dbReference type="NCBI Taxonomy" id="3075434"/>
    <lineage>
        <taxon>Bacteria</taxon>
        <taxon>Pseudomonadati</taxon>
        <taxon>Pseudomonadota</taxon>
        <taxon>Alphaproteobacteria</taxon>
        <taxon>Hyphomicrobiales</taxon>
        <taxon>Boseaceae</taxon>
        <taxon>Bosea</taxon>
    </lineage>
</organism>